<proteinExistence type="predicted"/>
<organism evidence="1 2">
    <name type="scientific">Gemmobacter caeni</name>
    <dbReference type="NCBI Taxonomy" id="589035"/>
    <lineage>
        <taxon>Bacteria</taxon>
        <taxon>Pseudomonadati</taxon>
        <taxon>Pseudomonadota</taxon>
        <taxon>Alphaproteobacteria</taxon>
        <taxon>Rhodobacterales</taxon>
        <taxon>Paracoccaceae</taxon>
        <taxon>Gemmobacter</taxon>
    </lineage>
</organism>
<sequence length="157" mass="16993">MKLILAVTFGLPLLAVLCLALAVRFAPLDPADWHVSLAEPLRTGKPNDVRVRPEGGEIAAPVFPGLTDWELAERLQAVALAEPRTTLIAGSPAEGRMTFVQRSALWGFPDVITVETFATPQGASLRLWSRARFGYSDMGVNRARAERWLAALSPSAS</sequence>
<evidence type="ECO:0000313" key="1">
    <source>
        <dbReference type="EMBL" id="PTX53224.1"/>
    </source>
</evidence>
<accession>A0A2T6BAX5</accession>
<dbReference type="EMBL" id="QBKP01000001">
    <property type="protein sequence ID" value="PTX53224.1"/>
    <property type="molecule type" value="Genomic_DNA"/>
</dbReference>
<protein>
    <submittedName>
        <fullName evidence="1">Uncharacterized protein DUF1499</fullName>
    </submittedName>
</protein>
<keyword evidence="2" id="KW-1185">Reference proteome</keyword>
<name>A0A2T6BAX5_9RHOB</name>
<dbReference type="InterPro" id="IPR010865">
    <property type="entry name" value="DUF1499"/>
</dbReference>
<dbReference type="Pfam" id="PF07386">
    <property type="entry name" value="DUF1499"/>
    <property type="match status" value="1"/>
</dbReference>
<dbReference type="Proteomes" id="UP000244224">
    <property type="component" value="Unassembled WGS sequence"/>
</dbReference>
<comment type="caution">
    <text evidence="1">The sequence shown here is derived from an EMBL/GenBank/DDBJ whole genome shotgun (WGS) entry which is preliminary data.</text>
</comment>
<gene>
    <name evidence="1" type="ORF">C8N34_101136</name>
</gene>
<dbReference type="RefSeq" id="WP_229825292.1">
    <property type="nucleotide sequence ID" value="NZ_QBKP01000001.1"/>
</dbReference>
<reference evidence="1 2" key="1">
    <citation type="submission" date="2018-04" db="EMBL/GenBank/DDBJ databases">
        <title>Genomic Encyclopedia of Archaeal and Bacterial Type Strains, Phase II (KMG-II): from individual species to whole genera.</title>
        <authorList>
            <person name="Goeker M."/>
        </authorList>
    </citation>
    <scope>NUCLEOTIDE SEQUENCE [LARGE SCALE GENOMIC DNA]</scope>
    <source>
        <strain evidence="1 2">DSM 21823</strain>
    </source>
</reference>
<evidence type="ECO:0000313" key="2">
    <source>
        <dbReference type="Proteomes" id="UP000244224"/>
    </source>
</evidence>
<dbReference type="AlphaFoldDB" id="A0A2T6BAX5"/>